<dbReference type="Proteomes" id="UP000027222">
    <property type="component" value="Unassembled WGS sequence"/>
</dbReference>
<sequence>MPLAYIFQDKRRWLSPDDIIKLTLDYFNLAKKDTELHNFLCHMLQLYVFSLLETYYSDANLTFLLTVVRFVAERDARWDHKLAYAVEGMAGTVSEDIKAVDKQGLMLVKCLECYAYRVMKLGFSYLELLWGVVGDKNIPEKYALNGQRYALSAVACLQYLCCHPTCQCAVPRNCISSTEGDDWPHRYKQELTTNLLPFLLEHAEPSENLERFISQNVSAKKLLQGLITETKLDSAVIAQYLTL</sequence>
<evidence type="ECO:0000313" key="2">
    <source>
        <dbReference type="Proteomes" id="UP000027222"/>
    </source>
</evidence>
<reference evidence="2" key="1">
    <citation type="journal article" date="2014" name="Proc. Natl. Acad. Sci. U.S.A.">
        <title>Extensive sampling of basidiomycete genomes demonstrates inadequacy of the white-rot/brown-rot paradigm for wood decay fungi.</title>
        <authorList>
            <person name="Riley R."/>
            <person name="Salamov A.A."/>
            <person name="Brown D.W."/>
            <person name="Nagy L.G."/>
            <person name="Floudas D."/>
            <person name="Held B.W."/>
            <person name="Levasseur A."/>
            <person name="Lombard V."/>
            <person name="Morin E."/>
            <person name="Otillar R."/>
            <person name="Lindquist E.A."/>
            <person name="Sun H."/>
            <person name="LaButti K.M."/>
            <person name="Schmutz J."/>
            <person name="Jabbour D."/>
            <person name="Luo H."/>
            <person name="Baker S.E."/>
            <person name="Pisabarro A.G."/>
            <person name="Walton J.D."/>
            <person name="Blanchette R.A."/>
            <person name="Henrissat B."/>
            <person name="Martin F."/>
            <person name="Cullen D."/>
            <person name="Hibbett D.S."/>
            <person name="Grigoriev I.V."/>
        </authorList>
    </citation>
    <scope>NUCLEOTIDE SEQUENCE [LARGE SCALE GENOMIC DNA]</scope>
    <source>
        <strain evidence="2">CBS 339.88</strain>
    </source>
</reference>
<proteinExistence type="predicted"/>
<accession>A0A067SEN7</accession>
<dbReference type="EMBL" id="KL142402">
    <property type="protein sequence ID" value="KDR69390.1"/>
    <property type="molecule type" value="Genomic_DNA"/>
</dbReference>
<keyword evidence="2" id="KW-1185">Reference proteome</keyword>
<organism evidence="1 2">
    <name type="scientific">Galerina marginata (strain CBS 339.88)</name>
    <dbReference type="NCBI Taxonomy" id="685588"/>
    <lineage>
        <taxon>Eukaryota</taxon>
        <taxon>Fungi</taxon>
        <taxon>Dikarya</taxon>
        <taxon>Basidiomycota</taxon>
        <taxon>Agaricomycotina</taxon>
        <taxon>Agaricomycetes</taxon>
        <taxon>Agaricomycetidae</taxon>
        <taxon>Agaricales</taxon>
        <taxon>Agaricineae</taxon>
        <taxon>Strophariaceae</taxon>
        <taxon>Galerina</taxon>
    </lineage>
</organism>
<protein>
    <submittedName>
        <fullName evidence="1">Uncharacterized protein</fullName>
    </submittedName>
</protein>
<dbReference type="AlphaFoldDB" id="A0A067SEN7"/>
<dbReference type="HOGENOM" id="CLU_1142661_0_0_1"/>
<name>A0A067SEN7_GALM3</name>
<gene>
    <name evidence="1" type="ORF">GALMADRAFT_215089</name>
</gene>
<evidence type="ECO:0000313" key="1">
    <source>
        <dbReference type="EMBL" id="KDR69390.1"/>
    </source>
</evidence>